<evidence type="ECO:0000256" key="1">
    <source>
        <dbReference type="ARBA" id="ARBA00023002"/>
    </source>
</evidence>
<protein>
    <submittedName>
        <fullName evidence="3">Aldo/keto reductase</fullName>
    </submittedName>
</protein>
<gene>
    <name evidence="3" type="ORF">GCM10009850_045490</name>
</gene>
<evidence type="ECO:0000313" key="3">
    <source>
        <dbReference type="EMBL" id="GAA2209091.1"/>
    </source>
</evidence>
<dbReference type="InterPro" id="IPR020471">
    <property type="entry name" value="AKR"/>
</dbReference>
<dbReference type="InterPro" id="IPR023210">
    <property type="entry name" value="NADP_OxRdtase_dom"/>
</dbReference>
<dbReference type="Proteomes" id="UP001499843">
    <property type="component" value="Unassembled WGS sequence"/>
</dbReference>
<proteinExistence type="predicted"/>
<dbReference type="Pfam" id="PF00248">
    <property type="entry name" value="Aldo_ket_red"/>
    <property type="match status" value="1"/>
</dbReference>
<feature type="domain" description="NADP-dependent oxidoreductase" evidence="2">
    <location>
        <begin position="2"/>
        <end position="296"/>
    </location>
</feature>
<organism evidence="3 4">
    <name type="scientific">Nonomuraea monospora</name>
    <dbReference type="NCBI Taxonomy" id="568818"/>
    <lineage>
        <taxon>Bacteria</taxon>
        <taxon>Bacillati</taxon>
        <taxon>Actinomycetota</taxon>
        <taxon>Actinomycetes</taxon>
        <taxon>Streptosporangiales</taxon>
        <taxon>Streptosporangiaceae</taxon>
        <taxon>Nonomuraea</taxon>
    </lineage>
</organism>
<comment type="caution">
    <text evidence="3">The sequence shown here is derived from an EMBL/GenBank/DDBJ whole genome shotgun (WGS) entry which is preliminary data.</text>
</comment>
<dbReference type="EMBL" id="BAAAQX010000011">
    <property type="protein sequence ID" value="GAA2209091.1"/>
    <property type="molecule type" value="Genomic_DNA"/>
</dbReference>
<evidence type="ECO:0000313" key="4">
    <source>
        <dbReference type="Proteomes" id="UP001499843"/>
    </source>
</evidence>
<dbReference type="SUPFAM" id="SSF51430">
    <property type="entry name" value="NAD(P)-linked oxidoreductase"/>
    <property type="match status" value="1"/>
</dbReference>
<dbReference type="PRINTS" id="PR00069">
    <property type="entry name" value="ALDKETRDTASE"/>
</dbReference>
<dbReference type="InterPro" id="IPR036812">
    <property type="entry name" value="NAD(P)_OxRdtase_dom_sf"/>
</dbReference>
<reference evidence="3 4" key="1">
    <citation type="journal article" date="2019" name="Int. J. Syst. Evol. Microbiol.">
        <title>The Global Catalogue of Microorganisms (GCM) 10K type strain sequencing project: providing services to taxonomists for standard genome sequencing and annotation.</title>
        <authorList>
            <consortium name="The Broad Institute Genomics Platform"/>
            <consortium name="The Broad Institute Genome Sequencing Center for Infectious Disease"/>
            <person name="Wu L."/>
            <person name="Ma J."/>
        </authorList>
    </citation>
    <scope>NUCLEOTIDE SEQUENCE [LARGE SCALE GENOMIC DNA]</scope>
    <source>
        <strain evidence="3 4">JCM 16114</strain>
    </source>
</reference>
<accession>A0ABN3CIJ7</accession>
<dbReference type="InterPro" id="IPR050523">
    <property type="entry name" value="AKR_Detox_Biosynth"/>
</dbReference>
<dbReference type="Gene3D" id="3.20.20.100">
    <property type="entry name" value="NADP-dependent oxidoreductase domain"/>
    <property type="match status" value="1"/>
</dbReference>
<keyword evidence="1" id="KW-0560">Oxidoreductase</keyword>
<sequence>MMFGWWGENGPEETGKLIQRALDAGVNFIDTADVYANGESEELIGRYLAESGLRDEVVLATKVHGQMGEGPNRGGNSRAWIMRAVEDSLRRLRTDRIDLYQIHRPDPSVDLDETLGALTDLVRAGKVRYIGCSTFPAHRVVESHWVSERRQRERFASEQPPYSILARAVEADVLPVCREYGMGVLAWSPLAGGWLSGSYREGAELPQSRRSVLLPARYDMALEENRRKLAAAERLAVLAEQTGISLVQLALQFVMQHPAVTAAIIGPRTMDHLESHLQALDVTLTSDVLDAIDEIVPPGLTINAADTGWRPPELLEPALRRRGQPR</sequence>
<name>A0ABN3CIJ7_9ACTN</name>
<evidence type="ECO:0000259" key="2">
    <source>
        <dbReference type="Pfam" id="PF00248"/>
    </source>
</evidence>
<dbReference type="PANTHER" id="PTHR43364">
    <property type="entry name" value="NADH-SPECIFIC METHYLGLYOXAL REDUCTASE-RELATED"/>
    <property type="match status" value="1"/>
</dbReference>
<keyword evidence="4" id="KW-1185">Reference proteome</keyword>
<dbReference type="PANTHER" id="PTHR43364:SF4">
    <property type="entry name" value="NAD(P)-LINKED OXIDOREDUCTASE SUPERFAMILY PROTEIN"/>
    <property type="match status" value="1"/>
</dbReference>